<name>A0A160PQ49_9CORY</name>
<proteinExistence type="predicted"/>
<evidence type="ECO:0000313" key="3">
    <source>
        <dbReference type="Proteomes" id="UP000218244"/>
    </source>
</evidence>
<dbReference type="RefSeq" id="WP_096456338.1">
    <property type="nucleotide sequence ID" value="NZ_AP017369.1"/>
</dbReference>
<dbReference type="EMBL" id="AP017369">
    <property type="protein sequence ID" value="BAU96089.1"/>
    <property type="molecule type" value="Genomic_DNA"/>
</dbReference>
<evidence type="ECO:0008006" key="4">
    <source>
        <dbReference type="Google" id="ProtNLM"/>
    </source>
</evidence>
<dbReference type="KEGG" id="csur:N24_1827"/>
<feature type="chain" id="PRO_5038741251" description="Lipoprotein" evidence="1">
    <location>
        <begin position="27"/>
        <end position="150"/>
    </location>
</feature>
<dbReference type="PROSITE" id="PS51257">
    <property type="entry name" value="PROKAR_LIPOPROTEIN"/>
    <property type="match status" value="1"/>
</dbReference>
<dbReference type="Proteomes" id="UP000218244">
    <property type="component" value="Chromosome"/>
</dbReference>
<organism evidence="2 3">
    <name type="scientific">Corynebacterium suranareeae</name>
    <dbReference type="NCBI Taxonomy" id="2506452"/>
    <lineage>
        <taxon>Bacteria</taxon>
        <taxon>Bacillati</taxon>
        <taxon>Actinomycetota</taxon>
        <taxon>Actinomycetes</taxon>
        <taxon>Mycobacteriales</taxon>
        <taxon>Corynebacteriaceae</taxon>
        <taxon>Corynebacterium</taxon>
    </lineage>
</organism>
<keyword evidence="1" id="KW-0732">Signal</keyword>
<evidence type="ECO:0000313" key="2">
    <source>
        <dbReference type="EMBL" id="BAU96089.1"/>
    </source>
</evidence>
<accession>A0A160PQ49</accession>
<sequence length="150" mass="16216">MMRTTAYKKRALALVLFGTVSLSITACSNDAALADYLDAQRPTVDSPADSGSLSVPLSDIYSVQWSEFAIACPGAIPGFAAHIHTPTSALVLKARNNEDATRAIEFDRTSTLDLCAITDSAVDLKFRPLDTALNFHYNTDSAVWELTPFD</sequence>
<evidence type="ECO:0000256" key="1">
    <source>
        <dbReference type="SAM" id="SignalP"/>
    </source>
</evidence>
<protein>
    <recommendedName>
        <fullName evidence="4">Lipoprotein</fullName>
    </recommendedName>
</protein>
<gene>
    <name evidence="2" type="ORF">N24_1827</name>
</gene>
<keyword evidence="3" id="KW-1185">Reference proteome</keyword>
<feature type="signal peptide" evidence="1">
    <location>
        <begin position="1"/>
        <end position="26"/>
    </location>
</feature>
<dbReference type="AlphaFoldDB" id="A0A160PQ49"/>
<reference evidence="2 3" key="1">
    <citation type="submission" date="2016-02" db="EMBL/GenBank/DDBJ databases">
        <title>Corynebacterium glutamicum N24 whole genome sequencing project.</title>
        <authorList>
            <person name="Matsutani M."/>
            <person name="Nangtapong N."/>
            <person name="Yakushi T."/>
            <person name="Matsushita K."/>
        </authorList>
    </citation>
    <scope>NUCLEOTIDE SEQUENCE [LARGE SCALE GENOMIC DNA]</scope>
    <source>
        <strain evidence="2 3">N24</strain>
    </source>
</reference>